<dbReference type="AlphaFoldDB" id="A0A0F9TQF6"/>
<comment type="caution">
    <text evidence="1">The sequence shown here is derived from an EMBL/GenBank/DDBJ whole genome shotgun (WGS) entry which is preliminary data.</text>
</comment>
<evidence type="ECO:0000313" key="1">
    <source>
        <dbReference type="EMBL" id="KKN81584.1"/>
    </source>
</evidence>
<dbReference type="EMBL" id="LAZR01000213">
    <property type="protein sequence ID" value="KKN81584.1"/>
    <property type="molecule type" value="Genomic_DNA"/>
</dbReference>
<gene>
    <name evidence="1" type="ORF">LCGC14_0318510</name>
</gene>
<proteinExistence type="predicted"/>
<reference evidence="1" key="1">
    <citation type="journal article" date="2015" name="Nature">
        <title>Complex archaea that bridge the gap between prokaryotes and eukaryotes.</title>
        <authorList>
            <person name="Spang A."/>
            <person name="Saw J.H."/>
            <person name="Jorgensen S.L."/>
            <person name="Zaremba-Niedzwiedzka K."/>
            <person name="Martijn J."/>
            <person name="Lind A.E."/>
            <person name="van Eijk R."/>
            <person name="Schleper C."/>
            <person name="Guy L."/>
            <person name="Ettema T.J."/>
        </authorList>
    </citation>
    <scope>NUCLEOTIDE SEQUENCE</scope>
</reference>
<name>A0A0F9TQF6_9ZZZZ</name>
<accession>A0A0F9TQF6</accession>
<sequence length="82" mass="9140">MRSKLRAILHGMGSLLDFGGAGLRANMKSLLRKHENELKRRKSVGEEIGDDFRAVGGSMREAMRQMDEELGVRQADPGVEDQ</sequence>
<organism evidence="1">
    <name type="scientific">marine sediment metagenome</name>
    <dbReference type="NCBI Taxonomy" id="412755"/>
    <lineage>
        <taxon>unclassified sequences</taxon>
        <taxon>metagenomes</taxon>
        <taxon>ecological metagenomes</taxon>
    </lineage>
</organism>
<protein>
    <submittedName>
        <fullName evidence="1">Uncharacterized protein</fullName>
    </submittedName>
</protein>